<feature type="region of interest" description="Disordered" evidence="1">
    <location>
        <begin position="27"/>
        <end position="47"/>
    </location>
</feature>
<name>A0A7M1SYX6_9MICO</name>
<keyword evidence="4" id="KW-1185">Reference proteome</keyword>
<protein>
    <recommendedName>
        <fullName evidence="5">Lipoprotein</fullName>
    </recommendedName>
</protein>
<gene>
    <name evidence="3" type="ORF">IM660_08060</name>
</gene>
<organism evidence="3 4">
    <name type="scientific">Ruania alkalisoli</name>
    <dbReference type="NCBI Taxonomy" id="2779775"/>
    <lineage>
        <taxon>Bacteria</taxon>
        <taxon>Bacillati</taxon>
        <taxon>Actinomycetota</taxon>
        <taxon>Actinomycetes</taxon>
        <taxon>Micrococcales</taxon>
        <taxon>Ruaniaceae</taxon>
        <taxon>Ruania</taxon>
    </lineage>
</organism>
<keyword evidence="2" id="KW-0732">Signal</keyword>
<dbReference type="Proteomes" id="UP000593758">
    <property type="component" value="Chromosome"/>
</dbReference>
<evidence type="ECO:0000313" key="3">
    <source>
        <dbReference type="EMBL" id="QOR72174.1"/>
    </source>
</evidence>
<dbReference type="EMBL" id="CP063169">
    <property type="protein sequence ID" value="QOR72174.1"/>
    <property type="molecule type" value="Genomic_DNA"/>
</dbReference>
<dbReference type="AlphaFoldDB" id="A0A7M1SYX6"/>
<dbReference type="KEGG" id="halt:IM660_08060"/>
<evidence type="ECO:0000313" key="4">
    <source>
        <dbReference type="Proteomes" id="UP000593758"/>
    </source>
</evidence>
<dbReference type="RefSeq" id="WP_193498815.1">
    <property type="nucleotide sequence ID" value="NZ_CP063169.1"/>
</dbReference>
<proteinExistence type="predicted"/>
<feature type="chain" id="PRO_5038648123" description="Lipoprotein" evidence="2">
    <location>
        <begin position="25"/>
        <end position="219"/>
    </location>
</feature>
<evidence type="ECO:0000256" key="2">
    <source>
        <dbReference type="SAM" id="SignalP"/>
    </source>
</evidence>
<sequence>MHRRSVSRSRLLTPVVLLTLVACTGTGSGHDAPLPNSDESSTTGADPQTLSLHVLDAPPGYERDGVVQDLSSDWSNVLIADDGCTLAARGVTADGVTPDLRAASIEQVQAVASTDGAGTPEATDLEMVTSGAGEGNDPAHTLMFVSSDWTTDDQAVRGLARVTNVQHYDGSQSSQTLALRFSCPGEEIDEAEWETVASVIRPVMHGQVDPDDPWAGTAG</sequence>
<feature type="compositionally biased region" description="Polar residues" evidence="1">
    <location>
        <begin position="37"/>
        <end position="47"/>
    </location>
</feature>
<feature type="signal peptide" evidence="2">
    <location>
        <begin position="1"/>
        <end position="24"/>
    </location>
</feature>
<evidence type="ECO:0008006" key="5">
    <source>
        <dbReference type="Google" id="ProtNLM"/>
    </source>
</evidence>
<dbReference type="PROSITE" id="PS51257">
    <property type="entry name" value="PROKAR_LIPOPROTEIN"/>
    <property type="match status" value="1"/>
</dbReference>
<evidence type="ECO:0000256" key="1">
    <source>
        <dbReference type="SAM" id="MobiDB-lite"/>
    </source>
</evidence>
<reference evidence="3 4" key="1">
    <citation type="submission" date="2020-10" db="EMBL/GenBank/DDBJ databases">
        <title>Haloactinobacterium sp. RN3S43, a bacterium isolated from saline soil.</title>
        <authorList>
            <person name="Sun J.-Q."/>
        </authorList>
    </citation>
    <scope>NUCLEOTIDE SEQUENCE [LARGE SCALE GENOMIC DNA]</scope>
    <source>
        <strain evidence="3 4">RN3S43</strain>
    </source>
</reference>
<accession>A0A7M1SYX6</accession>